<name>A0AAV8ZJ01_9CUCU</name>
<dbReference type="Proteomes" id="UP001162156">
    <property type="component" value="Unassembled WGS sequence"/>
</dbReference>
<keyword evidence="2" id="KW-1185">Reference proteome</keyword>
<evidence type="ECO:0000313" key="1">
    <source>
        <dbReference type="EMBL" id="KAJ8963811.1"/>
    </source>
</evidence>
<gene>
    <name evidence="1" type="ORF">NQ314_005366</name>
</gene>
<protein>
    <submittedName>
        <fullName evidence="1">Uncharacterized protein</fullName>
    </submittedName>
</protein>
<evidence type="ECO:0000313" key="2">
    <source>
        <dbReference type="Proteomes" id="UP001162156"/>
    </source>
</evidence>
<comment type="caution">
    <text evidence="1">The sequence shown here is derived from an EMBL/GenBank/DDBJ whole genome shotgun (WGS) entry which is preliminary data.</text>
</comment>
<reference evidence="1" key="1">
    <citation type="journal article" date="2023" name="Insect Mol. Biol.">
        <title>Genome sequencing provides insights into the evolution of gene families encoding plant cell wall-degrading enzymes in longhorned beetles.</title>
        <authorList>
            <person name="Shin N.R."/>
            <person name="Okamura Y."/>
            <person name="Kirsch R."/>
            <person name="Pauchet Y."/>
        </authorList>
    </citation>
    <scope>NUCLEOTIDE SEQUENCE</scope>
    <source>
        <strain evidence="1">RBIC_L_NR</strain>
    </source>
</reference>
<organism evidence="1 2">
    <name type="scientific">Rhamnusium bicolor</name>
    <dbReference type="NCBI Taxonomy" id="1586634"/>
    <lineage>
        <taxon>Eukaryota</taxon>
        <taxon>Metazoa</taxon>
        <taxon>Ecdysozoa</taxon>
        <taxon>Arthropoda</taxon>
        <taxon>Hexapoda</taxon>
        <taxon>Insecta</taxon>
        <taxon>Pterygota</taxon>
        <taxon>Neoptera</taxon>
        <taxon>Endopterygota</taxon>
        <taxon>Coleoptera</taxon>
        <taxon>Polyphaga</taxon>
        <taxon>Cucujiformia</taxon>
        <taxon>Chrysomeloidea</taxon>
        <taxon>Cerambycidae</taxon>
        <taxon>Lepturinae</taxon>
        <taxon>Rhagiini</taxon>
        <taxon>Rhamnusium</taxon>
    </lineage>
</organism>
<dbReference type="InterPro" id="IPR008042">
    <property type="entry name" value="Retrotrans_Pao"/>
</dbReference>
<dbReference type="AlphaFoldDB" id="A0AAV8ZJ01"/>
<accession>A0AAV8ZJ01</accession>
<dbReference type="Pfam" id="PF05380">
    <property type="entry name" value="Peptidase_A17"/>
    <property type="match status" value="1"/>
</dbReference>
<dbReference type="PANTHER" id="PTHR47331">
    <property type="entry name" value="PHD-TYPE DOMAIN-CONTAINING PROTEIN"/>
    <property type="match status" value="1"/>
</dbReference>
<sequence length="116" mass="13344">MLESANFPIHKWRSNEITLLKGDQDSNMECDVNIDNAKSSNKVLGMSWNPYSDKFKLCIPSFPIDNIRTKRQVFASIAQMFDRLGLKGPIVVVAKILMQKIWCNKINWDDKLSPEL</sequence>
<dbReference type="EMBL" id="JANEYF010001484">
    <property type="protein sequence ID" value="KAJ8963811.1"/>
    <property type="molecule type" value="Genomic_DNA"/>
</dbReference>
<proteinExistence type="predicted"/>